<comment type="caution">
    <text evidence="1">The sequence shown here is derived from an EMBL/GenBank/DDBJ whole genome shotgun (WGS) entry which is preliminary data.</text>
</comment>
<keyword evidence="2" id="KW-1185">Reference proteome</keyword>
<sequence>MSLEDYLEMLDLTTHQITSNKRGYTSENVPQVLKRSGLETKTCCELARDFSRLLCVVAERPERTDPLHRHRTYHRCHLPRRA</sequence>
<protein>
    <recommendedName>
        <fullName evidence="3">HTH merR-type domain-containing protein</fullName>
    </recommendedName>
</protein>
<evidence type="ECO:0000313" key="1">
    <source>
        <dbReference type="EMBL" id="GAA5506421.1"/>
    </source>
</evidence>
<gene>
    <name evidence="1" type="ORF">Rcae01_01874</name>
</gene>
<name>A0ABP9VP29_9BACT</name>
<dbReference type="RefSeq" id="WP_345683369.1">
    <property type="nucleotide sequence ID" value="NZ_BAABRO010000003.1"/>
</dbReference>
<proteinExistence type="predicted"/>
<evidence type="ECO:0000313" key="2">
    <source>
        <dbReference type="Proteomes" id="UP001416858"/>
    </source>
</evidence>
<dbReference type="EMBL" id="BAABRO010000003">
    <property type="protein sequence ID" value="GAA5506421.1"/>
    <property type="molecule type" value="Genomic_DNA"/>
</dbReference>
<accession>A0ABP9VP29</accession>
<organism evidence="1 2">
    <name type="scientific">Novipirellula caenicola</name>
    <dbReference type="NCBI Taxonomy" id="1536901"/>
    <lineage>
        <taxon>Bacteria</taxon>
        <taxon>Pseudomonadati</taxon>
        <taxon>Planctomycetota</taxon>
        <taxon>Planctomycetia</taxon>
        <taxon>Pirellulales</taxon>
        <taxon>Pirellulaceae</taxon>
        <taxon>Novipirellula</taxon>
    </lineage>
</organism>
<dbReference type="Proteomes" id="UP001416858">
    <property type="component" value="Unassembled WGS sequence"/>
</dbReference>
<evidence type="ECO:0008006" key="3">
    <source>
        <dbReference type="Google" id="ProtNLM"/>
    </source>
</evidence>
<reference evidence="1 2" key="1">
    <citation type="submission" date="2024-02" db="EMBL/GenBank/DDBJ databases">
        <title>Rhodopirellula caenicola NBRC 110016.</title>
        <authorList>
            <person name="Ichikawa N."/>
            <person name="Katano-Makiyama Y."/>
            <person name="Hidaka K."/>
        </authorList>
    </citation>
    <scope>NUCLEOTIDE SEQUENCE [LARGE SCALE GENOMIC DNA]</scope>
    <source>
        <strain evidence="1 2">NBRC 110016</strain>
    </source>
</reference>